<reference evidence="1 2" key="1">
    <citation type="journal article" date="2013" name="Gut Pathog.">
        <title>Draft genome of Ochrobactrum intermedium strain M86 isolated from non-ulcer dyspeptic individual from India.</title>
        <authorList>
            <person name="Kulkarni G."/>
            <person name="Dhotre D."/>
            <person name="Dharne M."/>
            <person name="Shetty S."/>
            <person name="Chowdhury S."/>
            <person name="Misra V."/>
            <person name="Misra S."/>
            <person name="Patole M."/>
            <person name="Shouche Y."/>
        </authorList>
    </citation>
    <scope>NUCLEOTIDE SEQUENCE [LARGE SCALE GENOMIC DNA]</scope>
    <source>
        <strain evidence="1 2">M86</strain>
    </source>
</reference>
<dbReference type="EMBL" id="AOGE01000023">
    <property type="protein sequence ID" value="ELT49370.1"/>
    <property type="molecule type" value="Genomic_DNA"/>
</dbReference>
<gene>
    <name evidence="1" type="ORF">D584_09162</name>
</gene>
<dbReference type="AlphaFoldDB" id="M5JPI3"/>
<proteinExistence type="predicted"/>
<sequence length="92" mass="10223">MPRQPHNRKLSREFWYQTLRIVRATAREQIPAAKNRVFSSKPKDAFPQPQDAARQSVIQLFVISDKQCACASLLAALVISGAISIKLTGSCP</sequence>
<dbReference type="Proteomes" id="UP000011971">
    <property type="component" value="Unassembled WGS sequence"/>
</dbReference>
<organism evidence="1 2">
    <name type="scientific">Brucella intermedia M86</name>
    <dbReference type="NCBI Taxonomy" id="1234597"/>
    <lineage>
        <taxon>Bacteria</taxon>
        <taxon>Pseudomonadati</taxon>
        <taxon>Pseudomonadota</taxon>
        <taxon>Alphaproteobacteria</taxon>
        <taxon>Hyphomicrobiales</taxon>
        <taxon>Brucellaceae</taxon>
        <taxon>Brucella/Ochrobactrum group</taxon>
        <taxon>Brucella</taxon>
    </lineage>
</organism>
<evidence type="ECO:0000313" key="2">
    <source>
        <dbReference type="Proteomes" id="UP000011971"/>
    </source>
</evidence>
<name>M5JPI3_9HYPH</name>
<evidence type="ECO:0000313" key="1">
    <source>
        <dbReference type="EMBL" id="ELT49370.1"/>
    </source>
</evidence>
<protein>
    <submittedName>
        <fullName evidence="1">Uncharacterized protein</fullName>
    </submittedName>
</protein>
<accession>M5JPI3</accession>
<comment type="caution">
    <text evidence="1">The sequence shown here is derived from an EMBL/GenBank/DDBJ whole genome shotgun (WGS) entry which is preliminary data.</text>
</comment>